<dbReference type="CDD" id="cd02910">
    <property type="entry name" value="cupin_Yhhw_N"/>
    <property type="match status" value="1"/>
</dbReference>
<evidence type="ECO:0008006" key="8">
    <source>
        <dbReference type="Google" id="ProtNLM"/>
    </source>
</evidence>
<feature type="domain" description="Quercetin 2,3-dioxygenase C-terminal cupin" evidence="5">
    <location>
        <begin position="147"/>
        <end position="232"/>
    </location>
</feature>
<reference evidence="6 7" key="1">
    <citation type="submission" date="2019-03" db="EMBL/GenBank/DDBJ databases">
        <title>Genomic Encyclopedia of Type Strains, Phase IV (KMG-IV): sequencing the most valuable type-strain genomes for metagenomic binning, comparative biology and taxonomic classification.</title>
        <authorList>
            <person name="Goeker M."/>
        </authorList>
    </citation>
    <scope>NUCLEOTIDE SEQUENCE [LARGE SCALE GENOMIC DNA]</scope>
    <source>
        <strain evidence="6 7">DSM 45707</strain>
    </source>
</reference>
<dbReference type="PANTHER" id="PTHR43212">
    <property type="entry name" value="QUERCETIN 2,3-DIOXYGENASE"/>
    <property type="match status" value="1"/>
</dbReference>
<evidence type="ECO:0000256" key="1">
    <source>
        <dbReference type="ARBA" id="ARBA00008416"/>
    </source>
</evidence>
<feature type="binding site" evidence="2">
    <location>
        <position position="57"/>
    </location>
    <ligand>
        <name>Fe cation</name>
        <dbReference type="ChEBI" id="CHEBI:24875"/>
    </ligand>
</feature>
<feature type="binding site" evidence="2">
    <location>
        <position position="59"/>
    </location>
    <ligand>
        <name>Fe cation</name>
        <dbReference type="ChEBI" id="CHEBI:24875"/>
    </ligand>
</feature>
<name>A0A4R3L0J8_9BACL</name>
<evidence type="ECO:0000256" key="3">
    <source>
        <dbReference type="RuleBase" id="RU003457"/>
    </source>
</evidence>
<accession>A0A4R3L0J8</accession>
<feature type="binding site" evidence="2">
    <location>
        <position position="101"/>
    </location>
    <ligand>
        <name>Fe cation</name>
        <dbReference type="ChEBI" id="CHEBI:24875"/>
    </ligand>
</feature>
<comment type="caution">
    <text evidence="6">The sequence shown here is derived from an EMBL/GenBank/DDBJ whole genome shotgun (WGS) entry which is preliminary data.</text>
</comment>
<dbReference type="InterPro" id="IPR003829">
    <property type="entry name" value="Pirin_N_dom"/>
</dbReference>
<comment type="similarity">
    <text evidence="1 3">Belongs to the pirin family.</text>
</comment>
<dbReference type="GO" id="GO:0046872">
    <property type="term" value="F:metal ion binding"/>
    <property type="evidence" value="ECO:0007669"/>
    <property type="project" value="UniProtKB-KW"/>
</dbReference>
<evidence type="ECO:0000259" key="5">
    <source>
        <dbReference type="Pfam" id="PF17954"/>
    </source>
</evidence>
<dbReference type="InterPro" id="IPR014710">
    <property type="entry name" value="RmlC-like_jellyroll"/>
</dbReference>
<keyword evidence="7" id="KW-1185">Reference proteome</keyword>
<gene>
    <name evidence="6" type="ORF">EDD58_11081</name>
</gene>
<organism evidence="6 7">
    <name type="scientific">Hazenella coriacea</name>
    <dbReference type="NCBI Taxonomy" id="1179467"/>
    <lineage>
        <taxon>Bacteria</taxon>
        <taxon>Bacillati</taxon>
        <taxon>Bacillota</taxon>
        <taxon>Bacilli</taxon>
        <taxon>Bacillales</taxon>
        <taxon>Thermoactinomycetaceae</taxon>
        <taxon>Hazenella</taxon>
    </lineage>
</organism>
<dbReference type="Pfam" id="PF17954">
    <property type="entry name" value="Pirin_C_2"/>
    <property type="match status" value="1"/>
</dbReference>
<dbReference type="RefSeq" id="WP_131926498.1">
    <property type="nucleotide sequence ID" value="NZ_SMAG01000010.1"/>
</dbReference>
<keyword evidence="2" id="KW-0479">Metal-binding</keyword>
<dbReference type="Pfam" id="PF02678">
    <property type="entry name" value="Pirin"/>
    <property type="match status" value="1"/>
</dbReference>
<comment type="cofactor">
    <cofactor evidence="2">
        <name>Fe cation</name>
        <dbReference type="ChEBI" id="CHEBI:24875"/>
    </cofactor>
    <text evidence="2">Binds 1 Fe cation per subunit.</text>
</comment>
<feature type="binding site" evidence="2">
    <location>
        <position position="103"/>
    </location>
    <ligand>
        <name>Fe cation</name>
        <dbReference type="ChEBI" id="CHEBI:24875"/>
    </ligand>
</feature>
<dbReference type="Proteomes" id="UP000294937">
    <property type="component" value="Unassembled WGS sequence"/>
</dbReference>
<proteinExistence type="inferred from homology"/>
<dbReference type="PIRSF" id="PIRSF006232">
    <property type="entry name" value="Pirin"/>
    <property type="match status" value="1"/>
</dbReference>
<evidence type="ECO:0000313" key="6">
    <source>
        <dbReference type="EMBL" id="TCS92854.1"/>
    </source>
</evidence>
<evidence type="ECO:0000259" key="4">
    <source>
        <dbReference type="Pfam" id="PF02678"/>
    </source>
</evidence>
<keyword evidence="2" id="KW-0408">Iron</keyword>
<dbReference type="InterPro" id="IPR041602">
    <property type="entry name" value="Quercetinase_C"/>
</dbReference>
<sequence>MIQVIRSQERYNANYGWLDAKYSFSFNRYYDPNNLQFGSLRVFNEDQIQPGAGFGMHSHDNMEIITYVISGALEHQDSLGNKGIIQARELQRMTAGSGIMHSEYNASKSEPLHLLQIWFIPNQMNLTPSWEQKKFPQTELRNQLLPVVSGNSESGMLSIHQDLTIFLSTCDAGKEIEYQSANQRSLYLFVIDGQIQLNEQHTLSQGDTARITQLSQLQIKNEQDSHWMLIDLAE</sequence>
<dbReference type="AlphaFoldDB" id="A0A4R3L0J8"/>
<dbReference type="InterPro" id="IPR011051">
    <property type="entry name" value="RmlC_Cupin_sf"/>
</dbReference>
<dbReference type="Gene3D" id="2.60.120.10">
    <property type="entry name" value="Jelly Rolls"/>
    <property type="match status" value="2"/>
</dbReference>
<dbReference type="PANTHER" id="PTHR43212:SF3">
    <property type="entry name" value="QUERCETIN 2,3-DIOXYGENASE"/>
    <property type="match status" value="1"/>
</dbReference>
<evidence type="ECO:0000313" key="7">
    <source>
        <dbReference type="Proteomes" id="UP000294937"/>
    </source>
</evidence>
<feature type="domain" description="Pirin N-terminal" evidence="4">
    <location>
        <begin position="12"/>
        <end position="118"/>
    </location>
</feature>
<dbReference type="OrthoDB" id="321327at2"/>
<dbReference type="EMBL" id="SMAG01000010">
    <property type="protein sequence ID" value="TCS92854.1"/>
    <property type="molecule type" value="Genomic_DNA"/>
</dbReference>
<protein>
    <recommendedName>
        <fullName evidence="8">Pirin N-terminal domain-containing protein</fullName>
    </recommendedName>
</protein>
<evidence type="ECO:0000256" key="2">
    <source>
        <dbReference type="PIRSR" id="PIRSR006232-1"/>
    </source>
</evidence>
<dbReference type="InterPro" id="IPR012093">
    <property type="entry name" value="Pirin"/>
</dbReference>
<dbReference type="SUPFAM" id="SSF51182">
    <property type="entry name" value="RmlC-like cupins"/>
    <property type="match status" value="1"/>
</dbReference>